<evidence type="ECO:0000256" key="9">
    <source>
        <dbReference type="ARBA" id="ARBA00033785"/>
    </source>
</evidence>
<dbReference type="GO" id="GO:0005774">
    <property type="term" value="C:vacuolar membrane"/>
    <property type="evidence" value="ECO:0007669"/>
    <property type="project" value="UniProtKB-SubCell"/>
</dbReference>
<dbReference type="Gene3D" id="3.30.1520.10">
    <property type="entry name" value="Phox-like domain"/>
    <property type="match status" value="1"/>
</dbReference>
<comment type="similarity">
    <text evidence="3">Belongs to the YPT35 family.</text>
</comment>
<dbReference type="GO" id="GO:0010008">
    <property type="term" value="C:endosome membrane"/>
    <property type="evidence" value="ECO:0007669"/>
    <property type="project" value="UniProtKB-SubCell"/>
</dbReference>
<evidence type="ECO:0000313" key="13">
    <source>
        <dbReference type="Proteomes" id="UP000670092"/>
    </source>
</evidence>
<dbReference type="PROSITE" id="PS50195">
    <property type="entry name" value="PX"/>
    <property type="match status" value="1"/>
</dbReference>
<keyword evidence="6" id="KW-0472">Membrane</keyword>
<dbReference type="CDD" id="cd07280">
    <property type="entry name" value="PX_YPT35"/>
    <property type="match status" value="1"/>
</dbReference>
<dbReference type="OrthoDB" id="10254720at2759"/>
<keyword evidence="4" id="KW-0926">Vacuole</keyword>
<dbReference type="Pfam" id="PF00787">
    <property type="entry name" value="PX"/>
    <property type="match status" value="1"/>
</dbReference>
<dbReference type="AlphaFoldDB" id="A0A8H7YJR5"/>
<evidence type="ECO:0000259" key="11">
    <source>
        <dbReference type="PROSITE" id="PS50195"/>
    </source>
</evidence>
<dbReference type="PANTHER" id="PTHR10555:SF170">
    <property type="entry name" value="FI18122P1"/>
    <property type="match status" value="1"/>
</dbReference>
<evidence type="ECO:0000256" key="4">
    <source>
        <dbReference type="ARBA" id="ARBA00022554"/>
    </source>
</evidence>
<gene>
    <name evidence="12" type="ORF">I7I52_07951</name>
</gene>
<organism evidence="12 13">
    <name type="scientific">Ajellomyces capsulatus</name>
    <name type="common">Darling's disease fungus</name>
    <name type="synonym">Histoplasma capsulatum</name>
    <dbReference type="NCBI Taxonomy" id="5037"/>
    <lineage>
        <taxon>Eukaryota</taxon>
        <taxon>Fungi</taxon>
        <taxon>Dikarya</taxon>
        <taxon>Ascomycota</taxon>
        <taxon>Pezizomycotina</taxon>
        <taxon>Eurotiomycetes</taxon>
        <taxon>Eurotiomycetidae</taxon>
        <taxon>Onygenales</taxon>
        <taxon>Ajellomycetaceae</taxon>
        <taxon>Histoplasma</taxon>
    </lineage>
</organism>
<feature type="domain" description="PX" evidence="11">
    <location>
        <begin position="146"/>
        <end position="262"/>
    </location>
</feature>
<dbReference type="SMART" id="SM00312">
    <property type="entry name" value="PX"/>
    <property type="match status" value="1"/>
</dbReference>
<feature type="region of interest" description="Disordered" evidence="10">
    <location>
        <begin position="1"/>
        <end position="43"/>
    </location>
</feature>
<evidence type="ECO:0000256" key="7">
    <source>
        <dbReference type="ARBA" id="ARBA00033728"/>
    </source>
</evidence>
<dbReference type="VEuPathDB" id="FungiDB:I7I52_07951"/>
<evidence type="ECO:0000256" key="2">
    <source>
        <dbReference type="ARBA" id="ARBA00004177"/>
    </source>
</evidence>
<name>A0A8H7YJR5_AJECA</name>
<dbReference type="InterPro" id="IPR036871">
    <property type="entry name" value="PX_dom_sf"/>
</dbReference>
<dbReference type="EMBL" id="JAEVHI010000005">
    <property type="protein sequence ID" value="KAG5290819.1"/>
    <property type="molecule type" value="Genomic_DNA"/>
</dbReference>
<reference evidence="12 13" key="1">
    <citation type="submission" date="2021-01" db="EMBL/GenBank/DDBJ databases">
        <title>Chromosome-level genome assembly of a human fungal pathogen reveals clustering of transcriptionally co-regulated genes.</title>
        <authorList>
            <person name="Voorhies M."/>
            <person name="Cohen S."/>
            <person name="Shea T.P."/>
            <person name="Petrus S."/>
            <person name="Munoz J.F."/>
            <person name="Poplawski S."/>
            <person name="Goldman W.E."/>
            <person name="Michael T."/>
            <person name="Cuomo C.A."/>
            <person name="Sil A."/>
            <person name="Beyhan S."/>
        </authorList>
    </citation>
    <scope>NUCLEOTIDE SEQUENCE [LARGE SCALE GENOMIC DNA]</scope>
    <source>
        <strain evidence="12 13">G184AR</strain>
    </source>
</reference>
<sequence length="262" mass="28911">MEPANEEAQPPHMQQPQHNQKERQKSVPVSLFNNTTISPRNFSTNLTTAASTTTSESNDYNITSAAVASGAAVEQSPHSDEEPPPWIAPSMSTAISGVTPPYWRHHRSVSLASQTSLEAATAQRRSLIRLEDHTEDPASETSQGLWARSVLIEDYIVVKGGRSGIGAYVVWICKIQTLEGGLVVVRMRYSQFDDLRSKLAIAFPHAKSALPQLPPKSAIFKFSPKFLERRRVGLEYFLNCVLLNPEFSGSPILKEVLFSHVG</sequence>
<evidence type="ECO:0000256" key="1">
    <source>
        <dbReference type="ARBA" id="ARBA00004148"/>
    </source>
</evidence>
<feature type="compositionally biased region" description="Polar residues" evidence="10">
    <location>
        <begin position="31"/>
        <end position="42"/>
    </location>
</feature>
<evidence type="ECO:0000256" key="6">
    <source>
        <dbReference type="ARBA" id="ARBA00023136"/>
    </source>
</evidence>
<dbReference type="Proteomes" id="UP000670092">
    <property type="component" value="Unassembled WGS sequence"/>
</dbReference>
<accession>A0A8H7YJR5</accession>
<proteinExistence type="inferred from homology"/>
<dbReference type="InterPro" id="IPR001683">
    <property type="entry name" value="PX_dom"/>
</dbReference>
<keyword evidence="5" id="KW-0967">Endosome</keyword>
<protein>
    <recommendedName>
        <fullName evidence="8">Endosomal/vacuolar adapter protein YPT35</fullName>
    </recommendedName>
    <alternativeName>
        <fullName evidence="9">PX domain-containing protein YPT35</fullName>
    </alternativeName>
</protein>
<dbReference type="PANTHER" id="PTHR10555">
    <property type="entry name" value="SORTING NEXIN"/>
    <property type="match status" value="1"/>
</dbReference>
<dbReference type="SUPFAM" id="SSF64268">
    <property type="entry name" value="PX domain"/>
    <property type="match status" value="1"/>
</dbReference>
<evidence type="ECO:0000256" key="8">
    <source>
        <dbReference type="ARBA" id="ARBA00033774"/>
    </source>
</evidence>
<evidence type="ECO:0000256" key="3">
    <source>
        <dbReference type="ARBA" id="ARBA00007426"/>
    </source>
</evidence>
<comment type="caution">
    <text evidence="12">The sequence shown here is derived from an EMBL/GenBank/DDBJ whole genome shotgun (WGS) entry which is preliminary data.</text>
</comment>
<evidence type="ECO:0000313" key="12">
    <source>
        <dbReference type="EMBL" id="KAG5290819.1"/>
    </source>
</evidence>
<comment type="subcellular location">
    <subcellularLocation>
        <location evidence="2">Endosome</location>
    </subcellularLocation>
    <subcellularLocation>
        <location evidence="1">Vacuole membrane</location>
        <topology evidence="1">Peripheral membrane protein</topology>
    </subcellularLocation>
</comment>
<comment type="function">
    <text evidence="7">Recruits the lipid transfer protein VPS13 to endosomal and vacuolar membranes.</text>
</comment>
<evidence type="ECO:0000256" key="10">
    <source>
        <dbReference type="SAM" id="MobiDB-lite"/>
    </source>
</evidence>
<dbReference type="InterPro" id="IPR037917">
    <property type="entry name" value="Ypt35_PX"/>
</dbReference>
<evidence type="ECO:0000256" key="5">
    <source>
        <dbReference type="ARBA" id="ARBA00022753"/>
    </source>
</evidence>
<dbReference type="GO" id="GO:0032266">
    <property type="term" value="F:phosphatidylinositol-3-phosphate binding"/>
    <property type="evidence" value="ECO:0007669"/>
    <property type="project" value="InterPro"/>
</dbReference>